<sequence>MTFHSVIKALIPSLRVIELEKAMVNISAVIKHIETQTSDVIMVLQEVQGLSRVLLQNRMALNFLLASQGGVCTIINTSCCSY</sequence>
<evidence type="ECO:0000313" key="3">
    <source>
        <dbReference type="Proteomes" id="UP000611277"/>
    </source>
</evidence>
<dbReference type="PANTHER" id="PTHR10424">
    <property type="entry name" value="VIRAL ENVELOPE PROTEIN"/>
    <property type="match status" value="1"/>
</dbReference>
<proteinExistence type="predicted"/>
<accession>A0A851SPY4</accession>
<evidence type="ECO:0000313" key="2">
    <source>
        <dbReference type="EMBL" id="NXD04737.1"/>
    </source>
</evidence>
<keyword evidence="1" id="KW-1015">Disulfide bond</keyword>
<dbReference type="Proteomes" id="UP000611277">
    <property type="component" value="Unassembled WGS sequence"/>
</dbReference>
<evidence type="ECO:0000256" key="1">
    <source>
        <dbReference type="ARBA" id="ARBA00023157"/>
    </source>
</evidence>
<reference evidence="2" key="1">
    <citation type="submission" date="2019-09" db="EMBL/GenBank/DDBJ databases">
        <title>Bird 10,000 Genomes (B10K) Project - Family phase.</title>
        <authorList>
            <person name="Zhang G."/>
        </authorList>
    </citation>
    <scope>NUCLEOTIDE SEQUENCE</scope>
    <source>
        <strain evidence="2">OUT-0039</strain>
        <tissue evidence="2">Muscle</tissue>
    </source>
</reference>
<dbReference type="Gene3D" id="1.10.287.210">
    <property type="match status" value="1"/>
</dbReference>
<dbReference type="AlphaFoldDB" id="A0A851SPY4"/>
<protein>
    <submittedName>
        <fullName evidence="2">ERVV2 protein</fullName>
    </submittedName>
</protein>
<feature type="non-terminal residue" evidence="2">
    <location>
        <position position="1"/>
    </location>
</feature>
<dbReference type="InterPro" id="IPR018154">
    <property type="entry name" value="TLV/ENV_coat_polyprotein"/>
</dbReference>
<keyword evidence="3" id="KW-1185">Reference proteome</keyword>
<dbReference type="EMBL" id="WBNC01028310">
    <property type="protein sequence ID" value="NXD04737.1"/>
    <property type="molecule type" value="Genomic_DNA"/>
</dbReference>
<feature type="non-terminal residue" evidence="2">
    <location>
        <position position="82"/>
    </location>
</feature>
<dbReference type="PANTHER" id="PTHR10424:SF73">
    <property type="entry name" value="ENDOGENOUS RETROVIRUS GROUP FC1 ENV POLYPROTEIN-RELATED"/>
    <property type="match status" value="1"/>
</dbReference>
<name>A0A851SPY4_CERFA</name>
<organism evidence="2 3">
    <name type="scientific">Certhia familiaris</name>
    <name type="common">Eurasian treecreeper</name>
    <dbReference type="NCBI Taxonomy" id="73333"/>
    <lineage>
        <taxon>Eukaryota</taxon>
        <taxon>Metazoa</taxon>
        <taxon>Chordata</taxon>
        <taxon>Craniata</taxon>
        <taxon>Vertebrata</taxon>
        <taxon>Euteleostomi</taxon>
        <taxon>Archelosauria</taxon>
        <taxon>Archosauria</taxon>
        <taxon>Dinosauria</taxon>
        <taxon>Saurischia</taxon>
        <taxon>Theropoda</taxon>
        <taxon>Coelurosauria</taxon>
        <taxon>Aves</taxon>
        <taxon>Neognathae</taxon>
        <taxon>Neoaves</taxon>
        <taxon>Telluraves</taxon>
        <taxon>Australaves</taxon>
        <taxon>Passeriformes</taxon>
        <taxon>Certhiidae</taxon>
        <taxon>Certhiinae</taxon>
        <taxon>Certhia</taxon>
    </lineage>
</organism>
<dbReference type="Pfam" id="PF00429">
    <property type="entry name" value="TLV_coat"/>
    <property type="match status" value="1"/>
</dbReference>
<comment type="caution">
    <text evidence="2">The sequence shown here is derived from an EMBL/GenBank/DDBJ whole genome shotgun (WGS) entry which is preliminary data.</text>
</comment>
<gene>
    <name evidence="2" type="primary">Ervv2_1</name>
    <name evidence="2" type="ORF">CERFAM_R14969</name>
</gene>
<dbReference type="SUPFAM" id="SSF58069">
    <property type="entry name" value="Virus ectodomain"/>
    <property type="match status" value="1"/>
</dbReference>